<evidence type="ECO:0000313" key="6">
    <source>
        <dbReference type="Proteomes" id="UP000193467"/>
    </source>
</evidence>
<reference evidence="5 6" key="1">
    <citation type="submission" date="2016-07" db="EMBL/GenBank/DDBJ databases">
        <title>Pervasive Adenine N6-methylation of Active Genes in Fungi.</title>
        <authorList>
            <consortium name="DOE Joint Genome Institute"/>
            <person name="Mondo S.J."/>
            <person name="Dannebaum R.O."/>
            <person name="Kuo R.C."/>
            <person name="Labutti K."/>
            <person name="Haridas S."/>
            <person name="Kuo A."/>
            <person name="Salamov A."/>
            <person name="Ahrendt S.R."/>
            <person name="Lipzen A."/>
            <person name="Sullivan W."/>
            <person name="Andreopoulos W.B."/>
            <person name="Clum A."/>
            <person name="Lindquist E."/>
            <person name="Daum C."/>
            <person name="Ramamoorthy G.K."/>
            <person name="Gryganskyi A."/>
            <person name="Culley D."/>
            <person name="Magnuson J.K."/>
            <person name="James T.Y."/>
            <person name="O'Malley M.A."/>
            <person name="Stajich J.E."/>
            <person name="Spatafora J.W."/>
            <person name="Visel A."/>
            <person name="Grigoriev I.V."/>
        </authorList>
    </citation>
    <scope>NUCLEOTIDE SEQUENCE [LARGE SCALE GENOMIC DNA]</scope>
    <source>
        <strain evidence="5 6">62-1032</strain>
    </source>
</reference>
<keyword evidence="5" id="KW-0223">Dioxygenase</keyword>
<dbReference type="SUPFAM" id="SSF140959">
    <property type="entry name" value="Indolic compounds 2,3-dioxygenase-like"/>
    <property type="match status" value="1"/>
</dbReference>
<keyword evidence="5" id="KW-0560">Oxidoreductase</keyword>
<organism evidence="5 6">
    <name type="scientific">Leucosporidium creatinivorum</name>
    <dbReference type="NCBI Taxonomy" id="106004"/>
    <lineage>
        <taxon>Eukaryota</taxon>
        <taxon>Fungi</taxon>
        <taxon>Dikarya</taxon>
        <taxon>Basidiomycota</taxon>
        <taxon>Pucciniomycotina</taxon>
        <taxon>Microbotryomycetes</taxon>
        <taxon>Leucosporidiales</taxon>
        <taxon>Leucosporidium</taxon>
    </lineage>
</organism>
<dbReference type="GO" id="GO:0034354">
    <property type="term" value="P:'de novo' NAD+ biosynthetic process from L-tryptophan"/>
    <property type="evidence" value="ECO:0007669"/>
    <property type="project" value="TreeGrafter"/>
</dbReference>
<dbReference type="InParanoid" id="A0A1Y2D603"/>
<name>A0A1Y2D603_9BASI</name>
<dbReference type="EMBL" id="MCGR01000102">
    <property type="protein sequence ID" value="ORY53995.1"/>
    <property type="molecule type" value="Genomic_DNA"/>
</dbReference>
<accession>A0A1Y2D603</accession>
<dbReference type="AlphaFoldDB" id="A0A1Y2D603"/>
<dbReference type="STRING" id="106004.A0A1Y2D603"/>
<dbReference type="InterPro" id="IPR000898">
    <property type="entry name" value="Indolamine_dOase"/>
</dbReference>
<dbReference type="GO" id="GO:0046872">
    <property type="term" value="F:metal ion binding"/>
    <property type="evidence" value="ECO:0007669"/>
    <property type="project" value="UniProtKB-KW"/>
</dbReference>
<evidence type="ECO:0000256" key="2">
    <source>
        <dbReference type="ARBA" id="ARBA00022723"/>
    </source>
</evidence>
<dbReference type="GO" id="GO:0033754">
    <property type="term" value="F:indoleamine 2,3-dioxygenase activity"/>
    <property type="evidence" value="ECO:0007669"/>
    <property type="project" value="TreeGrafter"/>
</dbReference>
<dbReference type="InterPro" id="IPR037217">
    <property type="entry name" value="Trp/Indoleamine_2_3_dOase-like"/>
</dbReference>
<dbReference type="GO" id="GO:0019441">
    <property type="term" value="P:L-tryptophan catabolic process to kynurenine"/>
    <property type="evidence" value="ECO:0007669"/>
    <property type="project" value="InterPro"/>
</dbReference>
<feature type="binding site" description="proximal binding residue" evidence="4">
    <location>
        <position position="469"/>
    </location>
    <ligand>
        <name>heme b</name>
        <dbReference type="ChEBI" id="CHEBI:60344"/>
    </ligand>
    <ligandPart>
        <name>Fe</name>
        <dbReference type="ChEBI" id="CHEBI:18248"/>
    </ligandPart>
</feature>
<comment type="similarity">
    <text evidence="1">Belongs to the indoleamine 2,3-dioxygenase family.</text>
</comment>
<dbReference type="PANTHER" id="PTHR28657">
    <property type="entry name" value="INDOLEAMINE 2,3-DIOXYGENASE"/>
    <property type="match status" value="1"/>
</dbReference>
<protein>
    <submittedName>
        <fullName evidence="5">Indoleamine 2,3-dioxygenase</fullName>
    </submittedName>
</protein>
<dbReference type="Gene3D" id="1.20.58.480">
    <property type="match status" value="1"/>
</dbReference>
<evidence type="ECO:0000256" key="1">
    <source>
        <dbReference type="ARBA" id="ARBA00007119"/>
    </source>
</evidence>
<keyword evidence="2 4" id="KW-0479">Metal-binding</keyword>
<dbReference type="GO" id="GO:0005737">
    <property type="term" value="C:cytoplasm"/>
    <property type="evidence" value="ECO:0007669"/>
    <property type="project" value="TreeGrafter"/>
</dbReference>
<gene>
    <name evidence="5" type="ORF">BCR35DRAFT_355978</name>
</gene>
<dbReference type="Proteomes" id="UP000193467">
    <property type="component" value="Unassembled WGS sequence"/>
</dbReference>
<evidence type="ECO:0000256" key="3">
    <source>
        <dbReference type="ARBA" id="ARBA00023004"/>
    </source>
</evidence>
<keyword evidence="6" id="KW-1185">Reference proteome</keyword>
<evidence type="ECO:0000256" key="4">
    <source>
        <dbReference type="PIRSR" id="PIRSR600898-1"/>
    </source>
</evidence>
<evidence type="ECO:0000313" key="5">
    <source>
        <dbReference type="EMBL" id="ORY53995.1"/>
    </source>
</evidence>
<proteinExistence type="inferred from homology"/>
<comment type="caution">
    <text evidence="5">The sequence shown here is derived from an EMBL/GenBank/DDBJ whole genome shotgun (WGS) entry which is preliminary data.</text>
</comment>
<dbReference type="OrthoDB" id="540174at2759"/>
<dbReference type="GO" id="GO:0020037">
    <property type="term" value="F:heme binding"/>
    <property type="evidence" value="ECO:0007669"/>
    <property type="project" value="InterPro"/>
</dbReference>
<keyword evidence="4" id="KW-0349">Heme</keyword>
<dbReference type="PANTHER" id="PTHR28657:SF5">
    <property type="entry name" value="INDOLEAMINE 2,3-DIOXYGENASE"/>
    <property type="match status" value="1"/>
</dbReference>
<keyword evidence="3 4" id="KW-0408">Iron</keyword>
<dbReference type="Pfam" id="PF01231">
    <property type="entry name" value="IDO"/>
    <property type="match status" value="1"/>
</dbReference>
<sequence length="548" mass="60769">MSSGSRTSPRMAPRRVPFPIHDEVQQDHTALPPDHFLSQRPITPPQPDSVIAERYWSARARPDTSSLAAADYDVSVLTGFLPPEEPVQRLEVGKEWELFEGCLDEAQEAVKVLEGGGVGRMDEAWREKIRALPTPSTEVLTTLPLLRRAHVLLSFLSHFYVHSTFPATNRVPAPLAVPWVLVSDKLGIPPVLNYADTVLWNWRLIDSSRGLRADNLDIPTSFTGSSSERAFFLLSLLCELHGPNILRLMSATLDEAFFADEVALGRIASYLDRISSSIDELTVIMREGTKGGFGHQGREKIVPAVFYWEIRPWFNGGKWFYEGVGEDDEDIEAGGKEMEWGGPSAGQSSLVHALDLFLGVDHTPRPTKTAESTSTSAHLPPLPPAALAKVKQSQASVPITDSTFMVRASQYMPSFHRAFLRHLSALHLPSASNPSPIPSLRSLATTYPVQLRDSYDNAINSMKRFRDGHMGLVTVFIVTQAKREPGKDTVFWAGWETKRLEKEAEEARRKAEDGEKVAEKMMGTGGTDLVTFLKACRDRTVEAFLGRA</sequence>